<keyword evidence="2" id="KW-0732">Signal</keyword>
<dbReference type="EMBL" id="JARKHS020003764">
    <property type="protein sequence ID" value="KAK8785230.1"/>
    <property type="molecule type" value="Genomic_DNA"/>
</dbReference>
<feature type="region of interest" description="Disordered" evidence="1">
    <location>
        <begin position="65"/>
        <end position="125"/>
    </location>
</feature>
<dbReference type="AlphaFoldDB" id="A0AAQ4FDH9"/>
<keyword evidence="4" id="KW-1185">Reference proteome</keyword>
<evidence type="ECO:0008006" key="5">
    <source>
        <dbReference type="Google" id="ProtNLM"/>
    </source>
</evidence>
<feature type="compositionally biased region" description="Basic and acidic residues" evidence="1">
    <location>
        <begin position="80"/>
        <end position="90"/>
    </location>
</feature>
<comment type="caution">
    <text evidence="3">The sequence shown here is derived from an EMBL/GenBank/DDBJ whole genome shotgun (WGS) entry which is preliminary data.</text>
</comment>
<sequence length="125" mass="14003">MAGHFTLLGLVLLLSSLKTTWASLAAPPKIGELSFPSDVTLGDEVILPLRSQERQRGTVPGLVAERRRAASSDRSWGSRQRVDAFQEQRHSPHRQSACRGRGQLHVHGSERFRKRQCHSAARRSR</sequence>
<name>A0AAQ4FDH9_AMBAM</name>
<organism evidence="3 4">
    <name type="scientific">Amblyomma americanum</name>
    <name type="common">Lone star tick</name>
    <dbReference type="NCBI Taxonomy" id="6943"/>
    <lineage>
        <taxon>Eukaryota</taxon>
        <taxon>Metazoa</taxon>
        <taxon>Ecdysozoa</taxon>
        <taxon>Arthropoda</taxon>
        <taxon>Chelicerata</taxon>
        <taxon>Arachnida</taxon>
        <taxon>Acari</taxon>
        <taxon>Parasitiformes</taxon>
        <taxon>Ixodida</taxon>
        <taxon>Ixodoidea</taxon>
        <taxon>Ixodidae</taxon>
        <taxon>Amblyomminae</taxon>
        <taxon>Amblyomma</taxon>
    </lineage>
</organism>
<evidence type="ECO:0000256" key="1">
    <source>
        <dbReference type="SAM" id="MobiDB-lite"/>
    </source>
</evidence>
<reference evidence="3 4" key="1">
    <citation type="journal article" date="2023" name="Arcadia Sci">
        <title>De novo assembly of a long-read Amblyomma americanum tick genome.</title>
        <authorList>
            <person name="Chou S."/>
            <person name="Poskanzer K.E."/>
            <person name="Rollins M."/>
            <person name="Thuy-Boun P.S."/>
        </authorList>
    </citation>
    <scope>NUCLEOTIDE SEQUENCE [LARGE SCALE GENOMIC DNA]</scope>
    <source>
        <strain evidence="3">F_SG_1</strain>
        <tissue evidence="3">Salivary glands</tissue>
    </source>
</reference>
<protein>
    <recommendedName>
        <fullName evidence="5">Secreted protein</fullName>
    </recommendedName>
</protein>
<feature type="signal peptide" evidence="2">
    <location>
        <begin position="1"/>
        <end position="22"/>
    </location>
</feature>
<dbReference type="Proteomes" id="UP001321473">
    <property type="component" value="Unassembled WGS sequence"/>
</dbReference>
<evidence type="ECO:0000313" key="4">
    <source>
        <dbReference type="Proteomes" id="UP001321473"/>
    </source>
</evidence>
<proteinExistence type="predicted"/>
<evidence type="ECO:0000313" key="3">
    <source>
        <dbReference type="EMBL" id="KAK8785230.1"/>
    </source>
</evidence>
<evidence type="ECO:0000256" key="2">
    <source>
        <dbReference type="SAM" id="SignalP"/>
    </source>
</evidence>
<accession>A0AAQ4FDH9</accession>
<feature type="compositionally biased region" description="Basic residues" evidence="1">
    <location>
        <begin position="112"/>
        <end position="125"/>
    </location>
</feature>
<feature type="chain" id="PRO_5042987002" description="Secreted protein" evidence="2">
    <location>
        <begin position="23"/>
        <end position="125"/>
    </location>
</feature>
<gene>
    <name evidence="3" type="ORF">V5799_008413</name>
</gene>